<dbReference type="InterPro" id="IPR010982">
    <property type="entry name" value="Lambda_DNA-bd_dom_sf"/>
</dbReference>
<name>A0A917XZ87_9BACI</name>
<dbReference type="SUPFAM" id="SSF47413">
    <property type="entry name" value="lambda repressor-like DNA-binding domains"/>
    <property type="match status" value="1"/>
</dbReference>
<proteinExistence type="predicted"/>
<evidence type="ECO:0000313" key="3">
    <source>
        <dbReference type="Proteomes" id="UP000624041"/>
    </source>
</evidence>
<reference evidence="2" key="2">
    <citation type="submission" date="2020-09" db="EMBL/GenBank/DDBJ databases">
        <authorList>
            <person name="Sun Q."/>
            <person name="Ohkuma M."/>
        </authorList>
    </citation>
    <scope>NUCLEOTIDE SEQUENCE</scope>
    <source>
        <strain evidence="2">JCM 17251</strain>
    </source>
</reference>
<dbReference type="AlphaFoldDB" id="A0A917XZ87"/>
<dbReference type="InterPro" id="IPR001387">
    <property type="entry name" value="Cro/C1-type_HTH"/>
</dbReference>
<accession>A0A917XZ87</accession>
<evidence type="ECO:0000259" key="1">
    <source>
        <dbReference type="PROSITE" id="PS50943"/>
    </source>
</evidence>
<reference evidence="2" key="1">
    <citation type="journal article" date="2014" name="Int. J. Syst. Evol. Microbiol.">
        <title>Complete genome sequence of Corynebacterium casei LMG S-19264T (=DSM 44701T), isolated from a smear-ripened cheese.</title>
        <authorList>
            <consortium name="US DOE Joint Genome Institute (JGI-PGF)"/>
            <person name="Walter F."/>
            <person name="Albersmeier A."/>
            <person name="Kalinowski J."/>
            <person name="Ruckert C."/>
        </authorList>
    </citation>
    <scope>NUCLEOTIDE SEQUENCE</scope>
    <source>
        <strain evidence="2">JCM 17251</strain>
    </source>
</reference>
<comment type="caution">
    <text evidence="2">The sequence shown here is derived from an EMBL/GenBank/DDBJ whole genome shotgun (WGS) entry which is preliminary data.</text>
</comment>
<feature type="domain" description="HTH cro/C1-type" evidence="1">
    <location>
        <begin position="29"/>
        <end position="75"/>
    </location>
</feature>
<organism evidence="2 3">
    <name type="scientific">Oceanobacillus indicireducens</name>
    <dbReference type="NCBI Taxonomy" id="1004261"/>
    <lineage>
        <taxon>Bacteria</taxon>
        <taxon>Bacillati</taxon>
        <taxon>Bacillota</taxon>
        <taxon>Bacilli</taxon>
        <taxon>Bacillales</taxon>
        <taxon>Bacillaceae</taxon>
        <taxon>Oceanobacillus</taxon>
    </lineage>
</organism>
<dbReference type="RefSeq" id="WP_188857659.1">
    <property type="nucleotide sequence ID" value="NZ_BMOS01000016.1"/>
</dbReference>
<dbReference type="CDD" id="cd00093">
    <property type="entry name" value="HTH_XRE"/>
    <property type="match status" value="1"/>
</dbReference>
<dbReference type="GO" id="GO:0003677">
    <property type="term" value="F:DNA binding"/>
    <property type="evidence" value="ECO:0007669"/>
    <property type="project" value="InterPro"/>
</dbReference>
<dbReference type="SMART" id="SM00530">
    <property type="entry name" value="HTH_XRE"/>
    <property type="match status" value="1"/>
</dbReference>
<dbReference type="Proteomes" id="UP000624041">
    <property type="component" value="Unassembled WGS sequence"/>
</dbReference>
<keyword evidence="3" id="KW-1185">Reference proteome</keyword>
<dbReference type="EMBL" id="BMOS01000016">
    <property type="protein sequence ID" value="GGN60030.1"/>
    <property type="molecule type" value="Genomic_DNA"/>
</dbReference>
<evidence type="ECO:0000313" key="2">
    <source>
        <dbReference type="EMBL" id="GGN60030.1"/>
    </source>
</evidence>
<protein>
    <recommendedName>
        <fullName evidence="1">HTH cro/C1-type domain-containing protein</fullName>
    </recommendedName>
</protein>
<dbReference type="Gene3D" id="1.10.260.40">
    <property type="entry name" value="lambda repressor-like DNA-binding domains"/>
    <property type="match status" value="1"/>
</dbReference>
<dbReference type="PROSITE" id="PS50943">
    <property type="entry name" value="HTH_CROC1"/>
    <property type="match status" value="1"/>
</dbReference>
<gene>
    <name evidence="2" type="ORF">GCM10007971_23690</name>
</gene>
<sequence length="128" mass="14756">MTNFHEQSSLDRHVKQTLENINTFIDGEGLKRKRLAKRLGMSESNFSDYLNGKRSNILDFSVKLAEVLGLEKNYFMNPRFDYQPVESDTRSTVFSSGALSKEGEEGLHQLLRVCEMIETYNMEDRPNA</sequence>